<evidence type="ECO:0000256" key="1">
    <source>
        <dbReference type="SAM" id="Phobius"/>
    </source>
</evidence>
<evidence type="ECO:0000313" key="3">
    <source>
        <dbReference type="Proteomes" id="UP001497623"/>
    </source>
</evidence>
<dbReference type="Gene3D" id="3.30.559.30">
    <property type="entry name" value="Nonribosomal peptide synthetase, condensation domain"/>
    <property type="match status" value="1"/>
</dbReference>
<organism evidence="2 3">
    <name type="scientific">Meganyctiphanes norvegica</name>
    <name type="common">Northern krill</name>
    <name type="synonym">Thysanopoda norvegica</name>
    <dbReference type="NCBI Taxonomy" id="48144"/>
    <lineage>
        <taxon>Eukaryota</taxon>
        <taxon>Metazoa</taxon>
        <taxon>Ecdysozoa</taxon>
        <taxon>Arthropoda</taxon>
        <taxon>Crustacea</taxon>
        <taxon>Multicrustacea</taxon>
        <taxon>Malacostraca</taxon>
        <taxon>Eumalacostraca</taxon>
        <taxon>Eucarida</taxon>
        <taxon>Euphausiacea</taxon>
        <taxon>Euphausiidae</taxon>
        <taxon>Meganyctiphanes</taxon>
    </lineage>
</organism>
<proteinExistence type="predicted"/>
<dbReference type="Proteomes" id="UP001497623">
    <property type="component" value="Unassembled WGS sequence"/>
</dbReference>
<dbReference type="SUPFAM" id="SSF52777">
    <property type="entry name" value="CoA-dependent acyltransferases"/>
    <property type="match status" value="2"/>
</dbReference>
<name>A0AAV2PNF1_MEGNR</name>
<sequence>PAWDTSVKVMQTWFQQFILLTPIQLLALIPALVCGALAYSSKRKSNDDNEESPQILSRPLQVAGVGERFFEIAQRHQTLITAYWLTLASAKPISEGLVRQALEHLYRKVPPLRKCLRLIDGLLWECEMTTENIDFMLMEDANPKQVFEQLLSESFNSELGPLWRARLIPSEAGSCPIPELQEKYPHNYNLLLSNHHGIADGTSNIKMCNLLNQILNDLVAGHTINDEEQLGEHVDETQGLQILNTIRKKLSENPERVKFLLDDEGIEVPPLIIIAYPPKGEKHPHTKCIPHEMDKETTQKLLKRCKQEGATLHSLFTAAIDGTLVDMALEAGVHENEYRLTINHFVNLRRYYQGDTSHILGCHVCVQKQNTMTPNKWRECIWNLAREIKQDLHSKLDNQGPLEAEVIRQMLMPNDEKAMLNIFEKPLPHTRDYQISNMGDLTRMFSGEGEHIQVVRQVRATTIQHYLEPQSHFLHTFRGKLMYCLNYDSNYLSEDVMVKLVNKLFITLKQIAEGEI</sequence>
<evidence type="ECO:0000313" key="2">
    <source>
        <dbReference type="EMBL" id="CAL4061231.1"/>
    </source>
</evidence>
<dbReference type="AlphaFoldDB" id="A0AAV2PNF1"/>
<feature type="non-terminal residue" evidence="2">
    <location>
        <position position="1"/>
    </location>
</feature>
<keyword evidence="3" id="KW-1185">Reference proteome</keyword>
<accession>A0AAV2PNF1</accession>
<dbReference type="Gene3D" id="3.30.559.10">
    <property type="entry name" value="Chloramphenicol acetyltransferase-like domain"/>
    <property type="match status" value="1"/>
</dbReference>
<dbReference type="PANTHER" id="PTHR28037">
    <property type="entry name" value="ALCOHOL O-ACETYLTRANSFERASE 1-RELATED"/>
    <property type="match status" value="1"/>
</dbReference>
<keyword evidence="1" id="KW-1133">Transmembrane helix</keyword>
<dbReference type="EMBL" id="CAXKWB010000564">
    <property type="protein sequence ID" value="CAL4061231.1"/>
    <property type="molecule type" value="Genomic_DNA"/>
</dbReference>
<keyword evidence="1" id="KW-0812">Transmembrane</keyword>
<dbReference type="InterPro" id="IPR052058">
    <property type="entry name" value="Alcohol_O-acetyltransferase"/>
</dbReference>
<gene>
    <name evidence="2" type="ORF">MNOR_LOCUS1981</name>
</gene>
<keyword evidence="1" id="KW-0472">Membrane</keyword>
<protein>
    <submittedName>
        <fullName evidence="2">Uncharacterized protein</fullName>
    </submittedName>
</protein>
<dbReference type="PANTHER" id="PTHR28037:SF1">
    <property type="entry name" value="ALCOHOL O-ACETYLTRANSFERASE 1-RELATED"/>
    <property type="match status" value="1"/>
</dbReference>
<feature type="transmembrane region" description="Helical" evidence="1">
    <location>
        <begin position="17"/>
        <end position="39"/>
    </location>
</feature>
<reference evidence="2 3" key="1">
    <citation type="submission" date="2024-05" db="EMBL/GenBank/DDBJ databases">
        <authorList>
            <person name="Wallberg A."/>
        </authorList>
    </citation>
    <scope>NUCLEOTIDE SEQUENCE [LARGE SCALE GENOMIC DNA]</scope>
</reference>
<comment type="caution">
    <text evidence="2">The sequence shown here is derived from an EMBL/GenBank/DDBJ whole genome shotgun (WGS) entry which is preliminary data.</text>
</comment>
<dbReference type="InterPro" id="IPR023213">
    <property type="entry name" value="CAT-like_dom_sf"/>
</dbReference>